<dbReference type="EMBL" id="CM004387">
    <property type="protein sequence ID" value="OAY60769.1"/>
    <property type="molecule type" value="Genomic_DNA"/>
</dbReference>
<feature type="chain" id="PRO_5013401884" evidence="2">
    <location>
        <begin position="21"/>
        <end position="62"/>
    </location>
</feature>
<keyword evidence="2" id="KW-0732">Signal</keyword>
<reference evidence="3" key="1">
    <citation type="submission" date="2016-02" db="EMBL/GenBank/DDBJ databases">
        <title>WGS assembly of Manihot esculenta.</title>
        <authorList>
            <person name="Bredeson J.V."/>
            <person name="Prochnik S.E."/>
            <person name="Lyons J.B."/>
            <person name="Schmutz J."/>
            <person name="Grimwood J."/>
            <person name="Vrebalov J."/>
            <person name="Bart R.S."/>
            <person name="Amuge T."/>
            <person name="Ferguson M.E."/>
            <person name="Green R."/>
            <person name="Putnam N."/>
            <person name="Stites J."/>
            <person name="Rounsley S."/>
            <person name="Rokhsar D.S."/>
        </authorList>
    </citation>
    <scope>NUCLEOTIDE SEQUENCE [LARGE SCALE GENOMIC DNA]</scope>
    <source>
        <tissue evidence="3">Leaf</tissue>
    </source>
</reference>
<keyword evidence="1" id="KW-0812">Transmembrane</keyword>
<proteinExistence type="predicted"/>
<evidence type="ECO:0000256" key="1">
    <source>
        <dbReference type="SAM" id="Phobius"/>
    </source>
</evidence>
<keyword evidence="1" id="KW-0472">Membrane</keyword>
<protein>
    <submittedName>
        <fullName evidence="3">Uncharacterized protein</fullName>
    </submittedName>
</protein>
<feature type="signal peptide" evidence="2">
    <location>
        <begin position="1"/>
        <end position="20"/>
    </location>
</feature>
<evidence type="ECO:0000256" key="2">
    <source>
        <dbReference type="SAM" id="SignalP"/>
    </source>
</evidence>
<keyword evidence="1" id="KW-1133">Transmembrane helix</keyword>
<organism evidence="3">
    <name type="scientific">Manihot esculenta</name>
    <name type="common">Cassava</name>
    <name type="synonym">Jatropha manihot</name>
    <dbReference type="NCBI Taxonomy" id="3983"/>
    <lineage>
        <taxon>Eukaryota</taxon>
        <taxon>Viridiplantae</taxon>
        <taxon>Streptophyta</taxon>
        <taxon>Embryophyta</taxon>
        <taxon>Tracheophyta</taxon>
        <taxon>Spermatophyta</taxon>
        <taxon>Magnoliopsida</taxon>
        <taxon>eudicotyledons</taxon>
        <taxon>Gunneridae</taxon>
        <taxon>Pentapetalae</taxon>
        <taxon>rosids</taxon>
        <taxon>fabids</taxon>
        <taxon>Malpighiales</taxon>
        <taxon>Euphorbiaceae</taxon>
        <taxon>Crotonoideae</taxon>
        <taxon>Manihoteae</taxon>
        <taxon>Manihot</taxon>
    </lineage>
</organism>
<feature type="transmembrane region" description="Helical" evidence="1">
    <location>
        <begin position="35"/>
        <end position="61"/>
    </location>
</feature>
<gene>
    <name evidence="3" type="ORF">MANES_01G137300</name>
</gene>
<sequence length="62" mass="6763">MKLPWHHFLLLVAFIDAPACFDFAQFSLSFTPSSFLKVLAVLEVVVNLCLSSGSFLGGLGFL</sequence>
<evidence type="ECO:0000313" key="3">
    <source>
        <dbReference type="EMBL" id="OAY60769.1"/>
    </source>
</evidence>
<name>A0A2C9WKI3_MANES</name>
<dbReference type="AlphaFoldDB" id="A0A2C9WKI3"/>
<accession>A0A2C9WKI3</accession>